<name>A0ACC3NLP4_9PEZI</name>
<organism evidence="1 2">
    <name type="scientific">Vermiconidia calcicola</name>
    <dbReference type="NCBI Taxonomy" id="1690605"/>
    <lineage>
        <taxon>Eukaryota</taxon>
        <taxon>Fungi</taxon>
        <taxon>Dikarya</taxon>
        <taxon>Ascomycota</taxon>
        <taxon>Pezizomycotina</taxon>
        <taxon>Dothideomycetes</taxon>
        <taxon>Dothideomycetidae</taxon>
        <taxon>Mycosphaerellales</taxon>
        <taxon>Extremaceae</taxon>
        <taxon>Vermiconidia</taxon>
    </lineage>
</organism>
<proteinExistence type="predicted"/>
<keyword evidence="2" id="KW-1185">Reference proteome</keyword>
<dbReference type="Proteomes" id="UP001281147">
    <property type="component" value="Unassembled WGS sequence"/>
</dbReference>
<comment type="caution">
    <text evidence="1">The sequence shown here is derived from an EMBL/GenBank/DDBJ whole genome shotgun (WGS) entry which is preliminary data.</text>
</comment>
<evidence type="ECO:0000313" key="2">
    <source>
        <dbReference type="Proteomes" id="UP001281147"/>
    </source>
</evidence>
<reference evidence="1" key="1">
    <citation type="submission" date="2023-07" db="EMBL/GenBank/DDBJ databases">
        <title>Black Yeasts Isolated from many extreme environments.</title>
        <authorList>
            <person name="Coleine C."/>
            <person name="Stajich J.E."/>
            <person name="Selbmann L."/>
        </authorList>
    </citation>
    <scope>NUCLEOTIDE SEQUENCE</scope>
    <source>
        <strain evidence="1">CCFEE 5714</strain>
    </source>
</reference>
<accession>A0ACC3NLP4</accession>
<dbReference type="EMBL" id="JAUTXU010000029">
    <property type="protein sequence ID" value="KAK3718872.1"/>
    <property type="molecule type" value="Genomic_DNA"/>
</dbReference>
<gene>
    <name evidence="1" type="ORF">LTR37_004788</name>
</gene>
<evidence type="ECO:0000313" key="1">
    <source>
        <dbReference type="EMBL" id="KAK3718872.1"/>
    </source>
</evidence>
<sequence>MATDTYWQLEHEYYTIATDHDLIVRVIEHKEVTRTEGKGKDAKIVKDFVPNKVHEFKVKRSVVVDSSKYFDKLLDTNSSFKDSQQSRIDLLEDEARSAEIWFKILHGSDSGSSNLDITIKNVWEMLLTAHKYGLDPQLPAAKAWFEAWWLANEKKPNGRTFDFGDYRELLFPCHTFDYAPGFAAATKHLAYNAIGHITEKRPDNFHHYHLRLELGIVQQINAAKGRLKGILFRGLYKPIKDSFTGPHCDCKFKTYYTYEQALFKTGAWPLEDTFLYNSITKLLRMLGNFMLGNFRSKAVGPEMCAKCRFDVHKVVPEALSETSDSFDGLCLDCMNTSNPKVGDADEEYWRHAEQGTAWDAHCRVRHSQPSWYFSFMGHKEKMIEWKKRPRNRNDSGS</sequence>
<protein>
    <submittedName>
        <fullName evidence="1">Uncharacterized protein</fullName>
    </submittedName>
</protein>